<gene>
    <name evidence="5" type="primary">xylR_3</name>
    <name evidence="5" type="ORF">STSP1_00609</name>
</gene>
<sequence>MKQLLILVDTSRGPGRSFLSGVESYLRFNPSWDVLLPPPKYVCDSGLFPAKWCNQQNPDAMIVFGYYDIKNILSFNKPKVVMSLDNTAGSDVAALKADSEAIAQMAGDYLFALGHKRFGYISCGNITWANERKTAFNRIIEQNGAELYSYNLNLSSSTKINQARKELADWIYSLPKPIALLVCNDDIARIVLDACKLVSVSVPEEVSVLGVDNDSLICHLSRPALSSIELDFEGAGYRTLEHLDRIISGEETARVMNIEPVRIVTRQSTDVLAVEDPIVREALIFIRSNYQRKISVSDVTDHICFSRSALEKRFDAAINRSVAGEITRLRIGMAKDKLLNSRLSVNLIASKFEFTNPQHFSRFFKNAVGITPDEFRKRYSKSNAVD</sequence>
<dbReference type="EMBL" id="CP021023">
    <property type="protein sequence ID" value="ARN56233.1"/>
    <property type="molecule type" value="Genomic_DNA"/>
</dbReference>
<dbReference type="SUPFAM" id="SSF46689">
    <property type="entry name" value="Homeodomain-like"/>
    <property type="match status" value="1"/>
</dbReference>
<keyword evidence="6" id="KW-1185">Reference proteome</keyword>
<dbReference type="RefSeq" id="WP_085754942.1">
    <property type="nucleotide sequence ID" value="NZ_CP021023.1"/>
</dbReference>
<dbReference type="SUPFAM" id="SSF53822">
    <property type="entry name" value="Periplasmic binding protein-like I"/>
    <property type="match status" value="1"/>
</dbReference>
<dbReference type="KEGG" id="pbp:STSP1_00609"/>
<reference evidence="6" key="1">
    <citation type="submission" date="2017-04" db="EMBL/GenBank/DDBJ databases">
        <title>Comparative genomics and description of representatives of a novel lineage of planctomycetes thriving in anoxic sediments.</title>
        <authorList>
            <person name="Spring S."/>
            <person name="Bunk B."/>
            <person name="Sproer C."/>
        </authorList>
    </citation>
    <scope>NUCLEOTIDE SEQUENCE [LARGE SCALE GENOMIC DNA]</scope>
    <source>
        <strain evidence="6">ST-PulAB-D4</strain>
    </source>
</reference>
<dbReference type="STRING" id="1941349.STSP1_00609"/>
<evidence type="ECO:0000313" key="6">
    <source>
        <dbReference type="Proteomes" id="UP000193334"/>
    </source>
</evidence>
<dbReference type="Pfam" id="PF12833">
    <property type="entry name" value="HTH_18"/>
    <property type="match status" value="1"/>
</dbReference>
<keyword evidence="1" id="KW-0805">Transcription regulation</keyword>
<evidence type="ECO:0000313" key="5">
    <source>
        <dbReference type="EMBL" id="ARN56233.1"/>
    </source>
</evidence>
<keyword evidence="2" id="KW-0238">DNA-binding</keyword>
<evidence type="ECO:0000256" key="3">
    <source>
        <dbReference type="ARBA" id="ARBA00023163"/>
    </source>
</evidence>
<dbReference type="PANTHER" id="PTHR30146:SF24">
    <property type="entry name" value="XYLOSE OPERON REGULATORY PROTEIN"/>
    <property type="match status" value="1"/>
</dbReference>
<accession>A0A1W6LKG3</accession>
<dbReference type="PANTHER" id="PTHR30146">
    <property type="entry name" value="LACI-RELATED TRANSCRIPTIONAL REPRESSOR"/>
    <property type="match status" value="1"/>
</dbReference>
<dbReference type="OrthoDB" id="9795616at2"/>
<keyword evidence="3" id="KW-0804">Transcription</keyword>
<dbReference type="SMART" id="SM00342">
    <property type="entry name" value="HTH_ARAC"/>
    <property type="match status" value="1"/>
</dbReference>
<dbReference type="GO" id="GO:0003700">
    <property type="term" value="F:DNA-binding transcription factor activity"/>
    <property type="evidence" value="ECO:0007669"/>
    <property type="project" value="InterPro"/>
</dbReference>
<dbReference type="InterPro" id="IPR018060">
    <property type="entry name" value="HTH_AraC"/>
</dbReference>
<dbReference type="GO" id="GO:0000976">
    <property type="term" value="F:transcription cis-regulatory region binding"/>
    <property type="evidence" value="ECO:0007669"/>
    <property type="project" value="TreeGrafter"/>
</dbReference>
<dbReference type="InterPro" id="IPR009057">
    <property type="entry name" value="Homeodomain-like_sf"/>
</dbReference>
<protein>
    <submittedName>
        <fullName evidence="5">Xylose operon regulatory protein</fullName>
    </submittedName>
</protein>
<dbReference type="Pfam" id="PF13377">
    <property type="entry name" value="Peripla_BP_3"/>
    <property type="match status" value="1"/>
</dbReference>
<feature type="domain" description="HTH araC/xylS-type" evidence="4">
    <location>
        <begin position="280"/>
        <end position="378"/>
    </location>
</feature>
<dbReference type="InterPro" id="IPR046335">
    <property type="entry name" value="LacI/GalR-like_sensor"/>
</dbReference>
<proteinExistence type="predicted"/>
<dbReference type="Proteomes" id="UP000193334">
    <property type="component" value="Chromosome"/>
</dbReference>
<organism evidence="5 6">
    <name type="scientific">Sedimentisphaera salicampi</name>
    <dbReference type="NCBI Taxonomy" id="1941349"/>
    <lineage>
        <taxon>Bacteria</taxon>
        <taxon>Pseudomonadati</taxon>
        <taxon>Planctomycetota</taxon>
        <taxon>Phycisphaerae</taxon>
        <taxon>Sedimentisphaerales</taxon>
        <taxon>Sedimentisphaeraceae</taxon>
        <taxon>Sedimentisphaera</taxon>
    </lineage>
</organism>
<dbReference type="Gene3D" id="3.40.50.2300">
    <property type="match status" value="2"/>
</dbReference>
<evidence type="ECO:0000256" key="1">
    <source>
        <dbReference type="ARBA" id="ARBA00023015"/>
    </source>
</evidence>
<dbReference type="Gene3D" id="1.10.10.60">
    <property type="entry name" value="Homeodomain-like"/>
    <property type="match status" value="1"/>
</dbReference>
<dbReference type="CDD" id="cd01543">
    <property type="entry name" value="PBP1_XylR"/>
    <property type="match status" value="1"/>
</dbReference>
<dbReference type="InterPro" id="IPR028082">
    <property type="entry name" value="Peripla_BP_I"/>
</dbReference>
<dbReference type="AlphaFoldDB" id="A0A1W6LKG3"/>
<evidence type="ECO:0000256" key="2">
    <source>
        <dbReference type="ARBA" id="ARBA00023125"/>
    </source>
</evidence>
<name>A0A1W6LKG3_9BACT</name>
<dbReference type="PROSITE" id="PS01124">
    <property type="entry name" value="HTH_ARAC_FAMILY_2"/>
    <property type="match status" value="1"/>
</dbReference>
<evidence type="ECO:0000259" key="4">
    <source>
        <dbReference type="PROSITE" id="PS01124"/>
    </source>
</evidence>